<protein>
    <recommendedName>
        <fullName evidence="2">GAF domain-containing protein</fullName>
    </recommendedName>
</protein>
<dbReference type="RefSeq" id="WP_259313803.1">
    <property type="nucleotide sequence ID" value="NZ_CP087164.1"/>
</dbReference>
<dbReference type="InterPro" id="IPR029016">
    <property type="entry name" value="GAF-like_dom_sf"/>
</dbReference>
<dbReference type="InterPro" id="IPR051448">
    <property type="entry name" value="CdaR-like_regulators"/>
</dbReference>
<sequence>MDTPTTTLERDTLYAVIAAVAHGPDPERVLPAIVEVLTEATDCHACFVYLRDGDRLRLRAASSVFAHAVGRVELGMDEGLAGWVARHREPAFIRDNALADPRMRFVPELDEERFQSMVAVPIVGRSDAVIGVVVLHTRAPREFGQEVLDLLVHVASLVAGAIENARLYEETRRQVAALTSLSVLSRDIAAVDGREELYALATSGVRGLLGAGAVRLYLRDSGDERLELAAADPPVTDPAEREGTAKLIEALHADAAREGTVLTVPLTAGSEHLGALAAVAERGFGDEDARLLRAAAHQLAVALKKAELIERLTEENIVRDLFEALDAGNVAVAEARARAARCDLTRDHVLVAVLPGTAADTPWPEQAERVEGRLRRIVPGALCDAGRDRVRALLPVPRSADLDGELERLAGAEGVAVGRSSPRRGLNEGDRALAEAGDAARVAQALHPAGGSLEHAGLGAYRYLVRLPAAELLDGAQQRAVTRLIEYDRRRRTELTRTLERYLAERGSVTTTAKALFIHPNTLRQRLDRIQSVARIDLAREDLLSLELALKLARLHN</sequence>
<dbReference type="Gene3D" id="3.30.450.40">
    <property type="match status" value="2"/>
</dbReference>
<feature type="domain" description="GAF" evidence="2">
    <location>
        <begin position="193"/>
        <end position="313"/>
    </location>
</feature>
<dbReference type="InterPro" id="IPR042070">
    <property type="entry name" value="PucR_C-HTH_sf"/>
</dbReference>
<keyword evidence="4" id="KW-1185">Reference proteome</keyword>
<dbReference type="AlphaFoldDB" id="A0A9E6XTB5"/>
<name>A0A9E6XTB5_9ACTN</name>
<dbReference type="Gene3D" id="1.10.10.2840">
    <property type="entry name" value="PucR C-terminal helix-turn-helix domain"/>
    <property type="match status" value="1"/>
</dbReference>
<dbReference type="PANTHER" id="PTHR33744:SF1">
    <property type="entry name" value="DNA-BINDING TRANSCRIPTIONAL ACTIVATOR ADER"/>
    <property type="match status" value="1"/>
</dbReference>
<proteinExistence type="inferred from homology"/>
<organism evidence="3 4">
    <name type="scientific">Capillimicrobium parvum</name>
    <dbReference type="NCBI Taxonomy" id="2884022"/>
    <lineage>
        <taxon>Bacteria</taxon>
        <taxon>Bacillati</taxon>
        <taxon>Actinomycetota</taxon>
        <taxon>Thermoleophilia</taxon>
        <taxon>Solirubrobacterales</taxon>
        <taxon>Capillimicrobiaceae</taxon>
        <taxon>Capillimicrobium</taxon>
    </lineage>
</organism>
<dbReference type="SMART" id="SM00065">
    <property type="entry name" value="GAF"/>
    <property type="match status" value="2"/>
</dbReference>
<dbReference type="Proteomes" id="UP001162834">
    <property type="component" value="Chromosome"/>
</dbReference>
<dbReference type="Pfam" id="PF17853">
    <property type="entry name" value="GGDEF_2"/>
    <property type="match status" value="1"/>
</dbReference>
<dbReference type="Pfam" id="PF01590">
    <property type="entry name" value="GAF"/>
    <property type="match status" value="1"/>
</dbReference>
<evidence type="ECO:0000256" key="1">
    <source>
        <dbReference type="ARBA" id="ARBA00006754"/>
    </source>
</evidence>
<dbReference type="InterPro" id="IPR003018">
    <property type="entry name" value="GAF"/>
</dbReference>
<dbReference type="Pfam" id="PF13556">
    <property type="entry name" value="HTH_30"/>
    <property type="match status" value="1"/>
</dbReference>
<gene>
    <name evidence="3" type="ORF">DSM104329_00485</name>
</gene>
<evidence type="ECO:0000313" key="4">
    <source>
        <dbReference type="Proteomes" id="UP001162834"/>
    </source>
</evidence>
<evidence type="ECO:0000259" key="2">
    <source>
        <dbReference type="SMART" id="SM00065"/>
    </source>
</evidence>
<dbReference type="KEGG" id="sbae:DSM104329_00485"/>
<feature type="domain" description="GAF" evidence="2">
    <location>
        <begin position="25"/>
        <end position="172"/>
    </location>
</feature>
<dbReference type="InterPro" id="IPR041522">
    <property type="entry name" value="CdaR_GGDEF"/>
</dbReference>
<comment type="similarity">
    <text evidence="1">Belongs to the CdaR family.</text>
</comment>
<accession>A0A9E6XTB5</accession>
<dbReference type="Pfam" id="PF13492">
    <property type="entry name" value="GAF_3"/>
    <property type="match status" value="1"/>
</dbReference>
<dbReference type="SUPFAM" id="SSF55781">
    <property type="entry name" value="GAF domain-like"/>
    <property type="match status" value="2"/>
</dbReference>
<dbReference type="InterPro" id="IPR025736">
    <property type="entry name" value="PucR_C-HTH_dom"/>
</dbReference>
<evidence type="ECO:0000313" key="3">
    <source>
        <dbReference type="EMBL" id="UGS34114.1"/>
    </source>
</evidence>
<dbReference type="EMBL" id="CP087164">
    <property type="protein sequence ID" value="UGS34114.1"/>
    <property type="molecule type" value="Genomic_DNA"/>
</dbReference>
<reference evidence="3" key="1">
    <citation type="journal article" date="2022" name="Int. J. Syst. Evol. Microbiol.">
        <title>Pseudomonas aegrilactucae sp. nov. and Pseudomonas morbosilactucae sp. nov., pathogens causing bacterial rot of lettuce in Japan.</title>
        <authorList>
            <person name="Sawada H."/>
            <person name="Fujikawa T."/>
            <person name="Satou M."/>
        </authorList>
    </citation>
    <scope>NUCLEOTIDE SEQUENCE</scope>
    <source>
        <strain evidence="3">0166_1</strain>
    </source>
</reference>
<dbReference type="PANTHER" id="PTHR33744">
    <property type="entry name" value="CARBOHYDRATE DIACID REGULATOR"/>
    <property type="match status" value="1"/>
</dbReference>